<proteinExistence type="predicted"/>
<accession>A0A6J4V8S6</accession>
<sequence length="257" mass="28185">EQGGRSQQRHGRELRGIQPRPRCGVAGASQLRQYRLRLPRRRPAGDGPHRRPGARARGGDRGAPRLRRPLRLRTARSADHPRRGPQRDDLSGRGAGGLLPRGGGAAPARQDPRRALQSDGARRGAGAGRGRGGGRVRSRADLRRPARLGARMGRREGRAPLRARGIRRSRLQRRWHPRRAQPAGRDPHRSQYCGPASGRHGHHRAGDGDRRDRDRAGDRHPLPARRHAGRAAARGGRPRGAARRGRGDPPAASDRAL</sequence>
<dbReference type="EMBL" id="CADCWN010000149">
    <property type="protein sequence ID" value="CAA9570267.1"/>
    <property type="molecule type" value="Genomic_DNA"/>
</dbReference>
<feature type="compositionally biased region" description="Gly residues" evidence="1">
    <location>
        <begin position="93"/>
        <end position="105"/>
    </location>
</feature>
<name>A0A6J4V8S6_9BACT</name>
<feature type="compositionally biased region" description="Basic residues" evidence="1">
    <location>
        <begin position="164"/>
        <end position="179"/>
    </location>
</feature>
<protein>
    <submittedName>
        <fullName evidence="2">Lactam utilization protein LamB</fullName>
    </submittedName>
</protein>
<reference evidence="2" key="1">
    <citation type="submission" date="2020-02" db="EMBL/GenBank/DDBJ databases">
        <authorList>
            <person name="Meier V. D."/>
        </authorList>
    </citation>
    <scope>NUCLEOTIDE SEQUENCE</scope>
    <source>
        <strain evidence="2">AVDCRST_MAG18</strain>
    </source>
</reference>
<evidence type="ECO:0000256" key="1">
    <source>
        <dbReference type="SAM" id="MobiDB-lite"/>
    </source>
</evidence>
<feature type="compositionally biased region" description="Basic and acidic residues" evidence="1">
    <location>
        <begin position="204"/>
        <end position="221"/>
    </location>
</feature>
<evidence type="ECO:0000313" key="2">
    <source>
        <dbReference type="EMBL" id="CAA9570267.1"/>
    </source>
</evidence>
<feature type="non-terminal residue" evidence="2">
    <location>
        <position position="257"/>
    </location>
</feature>
<feature type="compositionally biased region" description="Basic and acidic residues" evidence="1">
    <location>
        <begin position="110"/>
        <end position="122"/>
    </location>
</feature>
<feature type="non-terminal residue" evidence="2">
    <location>
        <position position="1"/>
    </location>
</feature>
<feature type="compositionally biased region" description="Basic residues" evidence="1">
    <location>
        <begin position="64"/>
        <end position="74"/>
    </location>
</feature>
<feature type="compositionally biased region" description="Basic and acidic residues" evidence="1">
    <location>
        <begin position="76"/>
        <end position="91"/>
    </location>
</feature>
<dbReference type="AlphaFoldDB" id="A0A6J4V8S6"/>
<organism evidence="2">
    <name type="scientific">uncultured Thermomicrobiales bacterium</name>
    <dbReference type="NCBI Taxonomy" id="1645740"/>
    <lineage>
        <taxon>Bacteria</taxon>
        <taxon>Pseudomonadati</taxon>
        <taxon>Thermomicrobiota</taxon>
        <taxon>Thermomicrobia</taxon>
        <taxon>Thermomicrobiales</taxon>
        <taxon>environmental samples</taxon>
    </lineage>
</organism>
<feature type="compositionally biased region" description="Low complexity" evidence="1">
    <location>
        <begin position="248"/>
        <end position="257"/>
    </location>
</feature>
<feature type="region of interest" description="Disordered" evidence="1">
    <location>
        <begin position="1"/>
        <end position="257"/>
    </location>
</feature>
<gene>
    <name evidence="2" type="ORF">AVDCRST_MAG18-1901</name>
</gene>